<dbReference type="RefSeq" id="WP_241040292.1">
    <property type="nucleotide sequence ID" value="NZ_BAAAJF010000015.1"/>
</dbReference>
<keyword evidence="2" id="KW-0472">Membrane</keyword>
<dbReference type="EMBL" id="JAKXMK010000027">
    <property type="protein sequence ID" value="MCH6169661.1"/>
    <property type="molecule type" value="Genomic_DNA"/>
</dbReference>
<proteinExistence type="predicted"/>
<comment type="caution">
    <text evidence="3">The sequence shown here is derived from an EMBL/GenBank/DDBJ whole genome shotgun (WGS) entry which is preliminary data.</text>
</comment>
<name>A0ABS9TMA9_9PSEU</name>
<evidence type="ECO:0000313" key="3">
    <source>
        <dbReference type="EMBL" id="MCH6169661.1"/>
    </source>
</evidence>
<gene>
    <name evidence="3" type="ORF">MMF94_28500</name>
</gene>
<evidence type="ECO:0000256" key="1">
    <source>
        <dbReference type="SAM" id="MobiDB-lite"/>
    </source>
</evidence>
<feature type="transmembrane region" description="Helical" evidence="2">
    <location>
        <begin position="21"/>
        <end position="40"/>
    </location>
</feature>
<feature type="transmembrane region" description="Helical" evidence="2">
    <location>
        <begin position="46"/>
        <end position="65"/>
    </location>
</feature>
<feature type="region of interest" description="Disordered" evidence="1">
    <location>
        <begin position="74"/>
        <end position="119"/>
    </location>
</feature>
<reference evidence="3 4" key="1">
    <citation type="submission" date="2022-03" db="EMBL/GenBank/DDBJ databases">
        <title>Pseudonocardia alaer sp. nov., a novel actinomycete isolated from reed forest soil.</title>
        <authorList>
            <person name="Wang L."/>
        </authorList>
    </citation>
    <scope>NUCLEOTIDE SEQUENCE [LARGE SCALE GENOMIC DNA]</scope>
    <source>
        <strain evidence="3 4">Y-16303</strain>
    </source>
</reference>
<dbReference type="Proteomes" id="UP001299970">
    <property type="component" value="Unassembled WGS sequence"/>
</dbReference>
<dbReference type="InterPro" id="IPR025323">
    <property type="entry name" value="DUF4229"/>
</dbReference>
<dbReference type="Pfam" id="PF14012">
    <property type="entry name" value="DUF4229"/>
    <property type="match status" value="1"/>
</dbReference>
<keyword evidence="2" id="KW-0812">Transmembrane</keyword>
<feature type="compositionally biased region" description="Basic and acidic residues" evidence="1">
    <location>
        <begin position="86"/>
        <end position="98"/>
    </location>
</feature>
<protein>
    <submittedName>
        <fullName evidence="3">DUF4229 domain-containing protein</fullName>
    </submittedName>
</protein>
<keyword evidence="4" id="KW-1185">Reference proteome</keyword>
<sequence length="119" mass="12603">MTSPPTGHPPAGQRLGLAATVGLYALARLGLVAIVTALMLLTGTPFLIALLIGLIVALPLSMVLFRGLRGRLDTALSESRSRRSRERSALRARLRGEGDLPASPGSGDLPERQPDPRED</sequence>
<accession>A0ABS9TMA9</accession>
<feature type="compositionally biased region" description="Basic and acidic residues" evidence="1">
    <location>
        <begin position="109"/>
        <end position="119"/>
    </location>
</feature>
<organism evidence="3 4">
    <name type="scientific">Pseudonocardia alaniniphila</name>
    <dbReference type="NCBI Taxonomy" id="75291"/>
    <lineage>
        <taxon>Bacteria</taxon>
        <taxon>Bacillati</taxon>
        <taxon>Actinomycetota</taxon>
        <taxon>Actinomycetes</taxon>
        <taxon>Pseudonocardiales</taxon>
        <taxon>Pseudonocardiaceae</taxon>
        <taxon>Pseudonocardia</taxon>
    </lineage>
</organism>
<keyword evidence="2" id="KW-1133">Transmembrane helix</keyword>
<evidence type="ECO:0000313" key="4">
    <source>
        <dbReference type="Proteomes" id="UP001299970"/>
    </source>
</evidence>
<evidence type="ECO:0000256" key="2">
    <source>
        <dbReference type="SAM" id="Phobius"/>
    </source>
</evidence>